<dbReference type="EC" id="2.3.1.39" evidence="1 6"/>
<dbReference type="EMBL" id="CP140153">
    <property type="protein sequence ID" value="WQH17102.1"/>
    <property type="molecule type" value="Genomic_DNA"/>
</dbReference>
<dbReference type="Pfam" id="PF00698">
    <property type="entry name" value="Acyl_transf_1"/>
    <property type="match status" value="1"/>
</dbReference>
<dbReference type="Gene3D" id="3.40.366.10">
    <property type="entry name" value="Malonyl-Coenzyme A Acyl Carrier Protein, domain 2"/>
    <property type="match status" value="1"/>
</dbReference>
<sequence>MNMIAGVFPGQGSQSIGMASGWGEHEDIAQAVFDRASDVLGYDLWALVADGDPAQLNQTERTQPAMLAADVAAWQIWRHNDGAMPAALAGHSLGEYAALVAADAIDFEAAIALVARRGQLMQSAVAEGQGAMAAVLGLEDDAVRGVCERARDGEVCEAVNFNAPGQVVIAGDRAAVERAEAIAGEAGAKRFVLLPVSVPSHSSLMREAGEQLRAEIAQVDIRAPQIPVIHNVDALTHEKPEAIATALVEQLFRPVQWVACVQAMQAMGAGDQVEFGPGKVLTGLARRIDRRMGAKAVFDQATLEKALGTE</sequence>
<reference evidence="8 9" key="1">
    <citation type="submission" date="2023-11" db="EMBL/GenBank/DDBJ databases">
        <title>MicrobeMod: A computational toolkit for identifying prokaryotic methylation and restriction-modification with nanopore sequencing.</title>
        <authorList>
            <person name="Crits-Christoph A."/>
            <person name="Kang S.C."/>
            <person name="Lee H."/>
            <person name="Ostrov N."/>
        </authorList>
    </citation>
    <scope>NUCLEOTIDE SEQUENCE [LARGE SCALE GENOMIC DNA]</scope>
    <source>
        <strain evidence="8 9">ATCC 49870</strain>
    </source>
</reference>
<dbReference type="PANTHER" id="PTHR42681:SF1">
    <property type="entry name" value="MALONYL-COA-ACYL CARRIER PROTEIN TRANSACYLASE, MITOCHONDRIAL"/>
    <property type="match status" value="1"/>
</dbReference>
<dbReference type="Proteomes" id="UP001327459">
    <property type="component" value="Chromosome"/>
</dbReference>
<dbReference type="InterPro" id="IPR024925">
    <property type="entry name" value="Malonyl_CoA-ACP_transAc"/>
</dbReference>
<comment type="similarity">
    <text evidence="6">Belongs to the fabD family.</text>
</comment>
<dbReference type="SUPFAM" id="SSF55048">
    <property type="entry name" value="Probable ACP-binding domain of malonyl-CoA ACP transacylase"/>
    <property type="match status" value="1"/>
</dbReference>
<keyword evidence="3 6" id="KW-0808">Transferase</keyword>
<evidence type="ECO:0000256" key="6">
    <source>
        <dbReference type="PIRNR" id="PIRNR000446"/>
    </source>
</evidence>
<dbReference type="InterPro" id="IPR004410">
    <property type="entry name" value="Malonyl_CoA-ACP_transAc_FabD"/>
</dbReference>
<feature type="domain" description="Malonyl-CoA:ACP transacylase (MAT)" evidence="7">
    <location>
        <begin position="7"/>
        <end position="307"/>
    </location>
</feature>
<evidence type="ECO:0000259" key="7">
    <source>
        <dbReference type="SMART" id="SM00827"/>
    </source>
</evidence>
<keyword evidence="4 6" id="KW-0012">Acyltransferase</keyword>
<dbReference type="Gene3D" id="3.30.70.250">
    <property type="entry name" value="Malonyl-CoA ACP transacylase, ACP-binding"/>
    <property type="match status" value="1"/>
</dbReference>
<dbReference type="NCBIfam" id="TIGR00128">
    <property type="entry name" value="fabD"/>
    <property type="match status" value="1"/>
</dbReference>
<protein>
    <recommendedName>
        <fullName evidence="2 6">Malonyl CoA-acyl carrier protein transacylase</fullName>
        <ecNumber evidence="1 6">2.3.1.39</ecNumber>
    </recommendedName>
</protein>
<name>A0ABZ0Z0S8_9GAMM</name>
<dbReference type="SUPFAM" id="SSF52151">
    <property type="entry name" value="FabD/lysophospholipase-like"/>
    <property type="match status" value="1"/>
</dbReference>
<dbReference type="InterPro" id="IPR014043">
    <property type="entry name" value="Acyl_transferase_dom"/>
</dbReference>
<comment type="catalytic activity">
    <reaction evidence="5 6">
        <text>holo-[ACP] + malonyl-CoA = malonyl-[ACP] + CoA</text>
        <dbReference type="Rhea" id="RHEA:41792"/>
        <dbReference type="Rhea" id="RHEA-COMP:9623"/>
        <dbReference type="Rhea" id="RHEA-COMP:9685"/>
        <dbReference type="ChEBI" id="CHEBI:57287"/>
        <dbReference type="ChEBI" id="CHEBI:57384"/>
        <dbReference type="ChEBI" id="CHEBI:64479"/>
        <dbReference type="ChEBI" id="CHEBI:78449"/>
        <dbReference type="EC" id="2.3.1.39"/>
    </reaction>
</comment>
<gene>
    <name evidence="8" type="primary">fabD</name>
    <name evidence="8" type="ORF">SR882_04145</name>
</gene>
<accession>A0ABZ0Z0S8</accession>
<dbReference type="InterPro" id="IPR016036">
    <property type="entry name" value="Malonyl_transacylase_ACP-bd"/>
</dbReference>
<evidence type="ECO:0000256" key="3">
    <source>
        <dbReference type="ARBA" id="ARBA00022679"/>
    </source>
</evidence>
<dbReference type="PIRSF" id="PIRSF000446">
    <property type="entry name" value="Mct"/>
    <property type="match status" value="1"/>
</dbReference>
<organism evidence="8 9">
    <name type="scientific">Guyparkeria halophila</name>
    <dbReference type="NCBI Taxonomy" id="47960"/>
    <lineage>
        <taxon>Bacteria</taxon>
        <taxon>Pseudomonadati</taxon>
        <taxon>Pseudomonadota</taxon>
        <taxon>Gammaproteobacteria</taxon>
        <taxon>Chromatiales</taxon>
        <taxon>Thioalkalibacteraceae</taxon>
        <taxon>Guyparkeria</taxon>
    </lineage>
</organism>
<evidence type="ECO:0000313" key="8">
    <source>
        <dbReference type="EMBL" id="WQH17102.1"/>
    </source>
</evidence>
<evidence type="ECO:0000313" key="9">
    <source>
        <dbReference type="Proteomes" id="UP001327459"/>
    </source>
</evidence>
<dbReference type="GO" id="GO:0004314">
    <property type="term" value="F:[acyl-carrier-protein] S-malonyltransferase activity"/>
    <property type="evidence" value="ECO:0007669"/>
    <property type="project" value="UniProtKB-EC"/>
</dbReference>
<dbReference type="PANTHER" id="PTHR42681">
    <property type="entry name" value="MALONYL-COA-ACYL CARRIER PROTEIN TRANSACYLASE, MITOCHONDRIAL"/>
    <property type="match status" value="1"/>
</dbReference>
<evidence type="ECO:0000256" key="4">
    <source>
        <dbReference type="ARBA" id="ARBA00023315"/>
    </source>
</evidence>
<dbReference type="SMART" id="SM00827">
    <property type="entry name" value="PKS_AT"/>
    <property type="match status" value="1"/>
</dbReference>
<dbReference type="InterPro" id="IPR016035">
    <property type="entry name" value="Acyl_Trfase/lysoPLipase"/>
</dbReference>
<evidence type="ECO:0000256" key="5">
    <source>
        <dbReference type="ARBA" id="ARBA00048462"/>
    </source>
</evidence>
<evidence type="ECO:0000256" key="2">
    <source>
        <dbReference type="ARBA" id="ARBA00018953"/>
    </source>
</evidence>
<dbReference type="InterPro" id="IPR001227">
    <property type="entry name" value="Ac_transferase_dom_sf"/>
</dbReference>
<evidence type="ECO:0000256" key="1">
    <source>
        <dbReference type="ARBA" id="ARBA00013258"/>
    </source>
</evidence>
<dbReference type="InterPro" id="IPR050858">
    <property type="entry name" value="Mal-CoA-ACP_Trans/PKS_FabD"/>
</dbReference>
<proteinExistence type="inferred from homology"/>
<keyword evidence="9" id="KW-1185">Reference proteome</keyword>